<proteinExistence type="predicted"/>
<dbReference type="GO" id="GO:0016020">
    <property type="term" value="C:membrane"/>
    <property type="evidence" value="ECO:0007669"/>
    <property type="project" value="TreeGrafter"/>
</dbReference>
<name>A0A8T2UZZ9_CERRI</name>
<keyword evidence="3" id="KW-1185">Reference proteome</keyword>
<feature type="transmembrane region" description="Helical" evidence="1">
    <location>
        <begin position="492"/>
        <end position="513"/>
    </location>
</feature>
<feature type="transmembrane region" description="Helical" evidence="1">
    <location>
        <begin position="105"/>
        <end position="127"/>
    </location>
</feature>
<dbReference type="OrthoDB" id="1922814at2759"/>
<evidence type="ECO:0000313" key="2">
    <source>
        <dbReference type="EMBL" id="KAH7439293.1"/>
    </source>
</evidence>
<keyword evidence="1" id="KW-0472">Membrane</keyword>
<dbReference type="PANTHER" id="PTHR31414:SF35">
    <property type="entry name" value="H(+)-EXPORTING DIPHOSPHATASE"/>
    <property type="match status" value="1"/>
</dbReference>
<evidence type="ECO:0000313" key="3">
    <source>
        <dbReference type="Proteomes" id="UP000825935"/>
    </source>
</evidence>
<dbReference type="AlphaFoldDB" id="A0A8T2UZZ9"/>
<dbReference type="EMBL" id="CM035409">
    <property type="protein sequence ID" value="KAH7439293.1"/>
    <property type="molecule type" value="Genomic_DNA"/>
</dbReference>
<accession>A0A8T2UZZ9</accession>
<evidence type="ECO:0000256" key="1">
    <source>
        <dbReference type="SAM" id="Phobius"/>
    </source>
</evidence>
<dbReference type="InterPro" id="IPR040283">
    <property type="entry name" value="DDB_G0292058-like"/>
</dbReference>
<organism evidence="2 3">
    <name type="scientific">Ceratopteris richardii</name>
    <name type="common">Triangle waterfern</name>
    <dbReference type="NCBI Taxonomy" id="49495"/>
    <lineage>
        <taxon>Eukaryota</taxon>
        <taxon>Viridiplantae</taxon>
        <taxon>Streptophyta</taxon>
        <taxon>Embryophyta</taxon>
        <taxon>Tracheophyta</taxon>
        <taxon>Polypodiopsida</taxon>
        <taxon>Polypodiidae</taxon>
        <taxon>Polypodiales</taxon>
        <taxon>Pteridineae</taxon>
        <taxon>Pteridaceae</taxon>
        <taxon>Parkerioideae</taxon>
        <taxon>Ceratopteris</taxon>
    </lineage>
</organism>
<feature type="transmembrane region" description="Helical" evidence="1">
    <location>
        <begin position="252"/>
        <end position="273"/>
    </location>
</feature>
<sequence length="536" mass="60161">MDVHRKRDKCYKVDVIHCFCALSAMFLIQVASAAHMPLFLSEGPYLIGKEARRQLSVSSESIQDGTVRATMVLPRRDPLKSLQIYKGGFDMKDSHYWSSVAFTGVWAFGMALICLTTGIASAVFWSWNKGRAVKSARKSHFDILPGLYCFCILQFSIIAITSSGVVLWGTYQSEKEIKKSTDIIVSEVDKVVNQIHHAVVIIKGTMSPLMNDLMLNTIQDACDRLNASGMDLQSSFREGKEKFYKGFKKMKTFLTCAAATIPMVILTGLVAIMKMWCRVLRMSSAVMAIVLCASWTLSGICFILSNVTTDACEAMKDYERNPENSSFSKVLPCLRSNEATDKLNVAKSTIKNLVGQMNGAIDLVNGREEMMRLEYANGSFGITLKHFCDPFGPPPDFKAATCLANQSNFSTFETDYEKYRCAEDVLLHCFEANTPIPKTYYTQFIVMVSETKEVIKLLPSLYDIMTCAFIRKAFHDITANHCSALQAAFNTLWIAFASASFAMMSIQVMWVLISRHLNVKEAFKLYYNRSSYDYSC</sequence>
<protein>
    <submittedName>
        <fullName evidence="2">Uncharacterized protein</fullName>
    </submittedName>
</protein>
<feature type="transmembrane region" description="Helical" evidence="1">
    <location>
        <begin position="147"/>
        <end position="171"/>
    </location>
</feature>
<comment type="caution">
    <text evidence="2">The sequence shown here is derived from an EMBL/GenBank/DDBJ whole genome shotgun (WGS) entry which is preliminary data.</text>
</comment>
<gene>
    <name evidence="2" type="ORF">KP509_04G054400</name>
</gene>
<feature type="transmembrane region" description="Helical" evidence="1">
    <location>
        <begin position="285"/>
        <end position="305"/>
    </location>
</feature>
<dbReference type="Proteomes" id="UP000825935">
    <property type="component" value="Chromosome 4"/>
</dbReference>
<reference evidence="2" key="1">
    <citation type="submission" date="2021-08" db="EMBL/GenBank/DDBJ databases">
        <title>WGS assembly of Ceratopteris richardii.</title>
        <authorList>
            <person name="Marchant D.B."/>
            <person name="Chen G."/>
            <person name="Jenkins J."/>
            <person name="Shu S."/>
            <person name="Leebens-Mack J."/>
            <person name="Grimwood J."/>
            <person name="Schmutz J."/>
            <person name="Soltis P."/>
            <person name="Soltis D."/>
            <person name="Chen Z.-H."/>
        </authorList>
    </citation>
    <scope>NUCLEOTIDE SEQUENCE</scope>
    <source>
        <strain evidence="2">Whitten #5841</strain>
        <tissue evidence="2">Leaf</tissue>
    </source>
</reference>
<dbReference type="OMA" id="NAYTVNI"/>
<dbReference type="PANTHER" id="PTHR31414">
    <property type="entry name" value="TRANSMEMBRANE PROTEIN DDB_G0292058"/>
    <property type="match status" value="1"/>
</dbReference>
<keyword evidence="1" id="KW-0812">Transmembrane</keyword>
<keyword evidence="1" id="KW-1133">Transmembrane helix</keyword>